<evidence type="ECO:0000256" key="4">
    <source>
        <dbReference type="ARBA" id="ARBA00022679"/>
    </source>
</evidence>
<dbReference type="InterPro" id="IPR029063">
    <property type="entry name" value="SAM-dependent_MTases_sf"/>
</dbReference>
<sequence>MDRGSGGDGSGDESRAGAGDGAAAAAGPQARFLCMPALEQISDGTLDLVICNPPFHYKSIQTQEVARHMFQDAHRCLRPGGELWVVANSHLGYAGFLGSLFSQTAVEQESNGFKVYRCIK</sequence>
<dbReference type="GO" id="GO:0006364">
    <property type="term" value="P:rRNA processing"/>
    <property type="evidence" value="ECO:0007669"/>
    <property type="project" value="UniProtKB-KW"/>
</dbReference>
<dbReference type="PRINTS" id="PR00508">
    <property type="entry name" value="S21N4MTFRASE"/>
</dbReference>
<accession>V5WIP0</accession>
<dbReference type="CDD" id="cd02440">
    <property type="entry name" value="AdoMet_MTases"/>
    <property type="match status" value="1"/>
</dbReference>
<dbReference type="PANTHER" id="PTHR47816:SF5">
    <property type="entry name" value="RIBOSOMAL RNA LARGE SUBUNIT METHYLTRANSFERASE G"/>
    <property type="match status" value="1"/>
</dbReference>
<evidence type="ECO:0000256" key="2">
    <source>
        <dbReference type="ARBA" id="ARBA00022552"/>
    </source>
</evidence>
<dbReference type="Proteomes" id="UP000018680">
    <property type="component" value="Chromosome"/>
</dbReference>
<evidence type="ECO:0000256" key="3">
    <source>
        <dbReference type="ARBA" id="ARBA00022603"/>
    </source>
</evidence>
<dbReference type="Gene3D" id="3.40.50.150">
    <property type="entry name" value="Vaccinia Virus protein VP39"/>
    <property type="match status" value="1"/>
</dbReference>
<keyword evidence="2" id="KW-0698">rRNA processing</keyword>
<dbReference type="HOGENOM" id="CLU_2048086_0_0_12"/>
<feature type="domain" description="Methyltransferase small" evidence="7">
    <location>
        <begin position="24"/>
        <end position="117"/>
    </location>
</feature>
<evidence type="ECO:0000259" key="7">
    <source>
        <dbReference type="Pfam" id="PF05175"/>
    </source>
</evidence>
<keyword evidence="1" id="KW-0963">Cytoplasm</keyword>
<dbReference type="PROSITE" id="PS00092">
    <property type="entry name" value="N6_MTASE"/>
    <property type="match status" value="1"/>
</dbReference>
<dbReference type="Pfam" id="PF05175">
    <property type="entry name" value="MTS"/>
    <property type="match status" value="1"/>
</dbReference>
<evidence type="ECO:0000256" key="5">
    <source>
        <dbReference type="ARBA" id="ARBA00022691"/>
    </source>
</evidence>
<feature type="region of interest" description="Disordered" evidence="6">
    <location>
        <begin position="1"/>
        <end position="22"/>
    </location>
</feature>
<dbReference type="GO" id="GO:0008170">
    <property type="term" value="F:N-methyltransferase activity"/>
    <property type="evidence" value="ECO:0007669"/>
    <property type="project" value="InterPro"/>
</dbReference>
<dbReference type="STRING" id="1307761.L21SP2_2128"/>
<dbReference type="GO" id="GO:0003677">
    <property type="term" value="F:DNA binding"/>
    <property type="evidence" value="ECO:0007669"/>
    <property type="project" value="InterPro"/>
</dbReference>
<keyword evidence="5" id="KW-0949">S-adenosyl-L-methionine</keyword>
<evidence type="ECO:0000313" key="9">
    <source>
        <dbReference type="Proteomes" id="UP000018680"/>
    </source>
</evidence>
<dbReference type="InterPro" id="IPR002052">
    <property type="entry name" value="DNA_methylase_N6_adenine_CS"/>
</dbReference>
<dbReference type="RefSeq" id="WP_024268399.1">
    <property type="nucleotide sequence ID" value="NC_023035.1"/>
</dbReference>
<dbReference type="KEGG" id="slr:L21SP2_2128"/>
<proteinExistence type="predicted"/>
<dbReference type="SUPFAM" id="SSF53335">
    <property type="entry name" value="S-adenosyl-L-methionine-dependent methyltransferases"/>
    <property type="match status" value="1"/>
</dbReference>
<dbReference type="PANTHER" id="PTHR47816">
    <property type="entry name" value="RIBOSOMAL RNA SMALL SUBUNIT METHYLTRANSFERASE C"/>
    <property type="match status" value="1"/>
</dbReference>
<dbReference type="GO" id="GO:0032259">
    <property type="term" value="P:methylation"/>
    <property type="evidence" value="ECO:0007669"/>
    <property type="project" value="UniProtKB-KW"/>
</dbReference>
<evidence type="ECO:0000256" key="6">
    <source>
        <dbReference type="SAM" id="MobiDB-lite"/>
    </source>
</evidence>
<keyword evidence="3 8" id="KW-0489">Methyltransferase</keyword>
<keyword evidence="4 8" id="KW-0808">Transferase</keyword>
<dbReference type="GO" id="GO:0008757">
    <property type="term" value="F:S-adenosylmethionine-dependent methyltransferase activity"/>
    <property type="evidence" value="ECO:0007669"/>
    <property type="project" value="InterPro"/>
</dbReference>
<name>V5WIP0_9SPIO</name>
<dbReference type="InterPro" id="IPR046977">
    <property type="entry name" value="RsmC/RlmG"/>
</dbReference>
<keyword evidence="9" id="KW-1185">Reference proteome</keyword>
<gene>
    <name evidence="8" type="ORF">L21SP2_2128</name>
</gene>
<dbReference type="EMBL" id="CP006939">
    <property type="protein sequence ID" value="AHC15495.1"/>
    <property type="molecule type" value="Genomic_DNA"/>
</dbReference>
<dbReference type="AlphaFoldDB" id="V5WIP0"/>
<dbReference type="eggNOG" id="COG2813">
    <property type="taxonomic scope" value="Bacteria"/>
</dbReference>
<organism evidence="8 9">
    <name type="scientific">Salinispira pacifica</name>
    <dbReference type="NCBI Taxonomy" id="1307761"/>
    <lineage>
        <taxon>Bacteria</taxon>
        <taxon>Pseudomonadati</taxon>
        <taxon>Spirochaetota</taxon>
        <taxon>Spirochaetia</taxon>
        <taxon>Spirochaetales</taxon>
        <taxon>Spirochaetaceae</taxon>
        <taxon>Salinispira</taxon>
    </lineage>
</organism>
<dbReference type="InterPro" id="IPR001091">
    <property type="entry name" value="RM_Methyltransferase"/>
</dbReference>
<evidence type="ECO:0000313" key="8">
    <source>
        <dbReference type="EMBL" id="AHC15495.1"/>
    </source>
</evidence>
<protein>
    <submittedName>
        <fullName evidence="8">23S rRNA (Guanine-N-2-)-methyltransferase</fullName>
    </submittedName>
</protein>
<evidence type="ECO:0000256" key="1">
    <source>
        <dbReference type="ARBA" id="ARBA00022490"/>
    </source>
</evidence>
<reference evidence="8 9" key="1">
    <citation type="journal article" date="2015" name="Stand. Genomic Sci.">
        <title>Complete genome sequence and description of Salinispira pacifica gen. nov., sp. nov., a novel spirochaete isolated form a hypersaline microbial mat.</title>
        <authorList>
            <person name="Ben Hania W."/>
            <person name="Joseph M."/>
            <person name="Schumann P."/>
            <person name="Bunk B."/>
            <person name="Fiebig A."/>
            <person name="Sproer C."/>
            <person name="Klenk H.P."/>
            <person name="Fardeau M.L."/>
            <person name="Spring S."/>
        </authorList>
    </citation>
    <scope>NUCLEOTIDE SEQUENCE [LARGE SCALE GENOMIC DNA]</scope>
    <source>
        <strain evidence="8 9">L21-RPul-D2</strain>
    </source>
</reference>
<dbReference type="InterPro" id="IPR007848">
    <property type="entry name" value="Small_mtfrase_dom"/>
</dbReference>